<dbReference type="Proteomes" id="UP000499080">
    <property type="component" value="Unassembled WGS sequence"/>
</dbReference>
<proteinExistence type="predicted"/>
<evidence type="ECO:0000313" key="3">
    <source>
        <dbReference type="EMBL" id="GBM28952.1"/>
    </source>
</evidence>
<gene>
    <name evidence="3" type="ORF">AVEN_17509_1</name>
</gene>
<comment type="caution">
    <text evidence="3">The sequence shown here is derived from an EMBL/GenBank/DDBJ whole genome shotgun (WGS) entry which is preliminary data.</text>
</comment>
<evidence type="ECO:0000256" key="1">
    <source>
        <dbReference type="ARBA" id="ARBA00022741"/>
    </source>
</evidence>
<dbReference type="SUPFAM" id="SSF52540">
    <property type="entry name" value="P-loop containing nucleoside triphosphate hydrolases"/>
    <property type="match status" value="1"/>
</dbReference>
<name>A0A4Y2EIG1_ARAVE</name>
<dbReference type="InterPro" id="IPR036961">
    <property type="entry name" value="Kinesin_motor_dom_sf"/>
</dbReference>
<keyword evidence="2" id="KW-0067">ATP-binding</keyword>
<protein>
    <submittedName>
        <fullName evidence="3">Uncharacterized protein</fullName>
    </submittedName>
</protein>
<dbReference type="EMBL" id="BGPR01170475">
    <property type="protein sequence ID" value="GBM28952.1"/>
    <property type="molecule type" value="Genomic_DNA"/>
</dbReference>
<keyword evidence="1" id="KW-0547">Nucleotide-binding</keyword>
<evidence type="ECO:0000256" key="2">
    <source>
        <dbReference type="ARBA" id="ARBA00022840"/>
    </source>
</evidence>
<reference evidence="3 4" key="1">
    <citation type="journal article" date="2019" name="Sci. Rep.">
        <title>Orb-weaving spider Araneus ventricosus genome elucidates the spidroin gene catalogue.</title>
        <authorList>
            <person name="Kono N."/>
            <person name="Nakamura H."/>
            <person name="Ohtoshi R."/>
            <person name="Moran D.A.P."/>
            <person name="Shinohara A."/>
            <person name="Yoshida Y."/>
            <person name="Fujiwara M."/>
            <person name="Mori M."/>
            <person name="Tomita M."/>
            <person name="Arakawa K."/>
        </authorList>
    </citation>
    <scope>NUCLEOTIDE SEQUENCE [LARGE SCALE GENOMIC DNA]</scope>
</reference>
<keyword evidence="4" id="KW-1185">Reference proteome</keyword>
<dbReference type="GO" id="GO:0005524">
    <property type="term" value="F:ATP binding"/>
    <property type="evidence" value="ECO:0007669"/>
    <property type="project" value="UniProtKB-KW"/>
</dbReference>
<feature type="non-terminal residue" evidence="3">
    <location>
        <position position="93"/>
    </location>
</feature>
<organism evidence="3 4">
    <name type="scientific">Araneus ventricosus</name>
    <name type="common">Orbweaver spider</name>
    <name type="synonym">Epeira ventricosa</name>
    <dbReference type="NCBI Taxonomy" id="182803"/>
    <lineage>
        <taxon>Eukaryota</taxon>
        <taxon>Metazoa</taxon>
        <taxon>Ecdysozoa</taxon>
        <taxon>Arthropoda</taxon>
        <taxon>Chelicerata</taxon>
        <taxon>Arachnida</taxon>
        <taxon>Araneae</taxon>
        <taxon>Araneomorphae</taxon>
        <taxon>Entelegynae</taxon>
        <taxon>Araneoidea</taxon>
        <taxon>Araneidae</taxon>
        <taxon>Araneus</taxon>
    </lineage>
</organism>
<dbReference type="Gene3D" id="3.40.850.10">
    <property type="entry name" value="Kinesin motor domain"/>
    <property type="match status" value="1"/>
</dbReference>
<dbReference type="InterPro" id="IPR027417">
    <property type="entry name" value="P-loop_NTPase"/>
</dbReference>
<accession>A0A4Y2EIG1</accession>
<evidence type="ECO:0000313" key="4">
    <source>
        <dbReference type="Proteomes" id="UP000499080"/>
    </source>
</evidence>
<sequence length="93" mass="10855">MHQGTPLGHGPRYTTWPFHGKWLTTKLRNESNFHILYYVFEGLKNEKRLAEFGLDKLSAMRYLPMKATKNVSDLIAGYKSVYQSLRVLSFTEE</sequence>
<dbReference type="AlphaFoldDB" id="A0A4Y2EIG1"/>